<dbReference type="Pfam" id="PF07209">
    <property type="entry name" value="DUF1415"/>
    <property type="match status" value="1"/>
</dbReference>
<dbReference type="OrthoDB" id="277390at2"/>
<evidence type="ECO:0000313" key="2">
    <source>
        <dbReference type="Proteomes" id="UP000176037"/>
    </source>
</evidence>
<name>A0A1E8F9F8_9ALTE</name>
<dbReference type="AlphaFoldDB" id="A0A1E8F9F8"/>
<gene>
    <name evidence="1" type="ORF">BFC17_05180</name>
</gene>
<dbReference type="InterPro" id="IPR009858">
    <property type="entry name" value="DUF1415"/>
</dbReference>
<reference evidence="1 2" key="1">
    <citation type="submission" date="2016-09" db="EMBL/GenBank/DDBJ databases">
        <title>Alteromonas lipolytica, a new species isolated from sea water.</title>
        <authorList>
            <person name="Wu Y.-H."/>
            <person name="Cheng H."/>
            <person name="Xu X.-W."/>
        </authorList>
    </citation>
    <scope>NUCLEOTIDE SEQUENCE [LARGE SCALE GENOMIC DNA]</scope>
    <source>
        <strain evidence="1 2">JW12</strain>
    </source>
</reference>
<dbReference type="STRING" id="1856405.BFC17_05180"/>
<evidence type="ECO:0008006" key="3">
    <source>
        <dbReference type="Google" id="ProtNLM"/>
    </source>
</evidence>
<proteinExistence type="predicted"/>
<dbReference type="RefSeq" id="WP_070178077.1">
    <property type="nucleotide sequence ID" value="NZ_BMJR01000005.1"/>
</dbReference>
<sequence length="185" mass="21018">MNYIPPTPACEDVKRWLDTMVIGHNFCPFARFVRDQQRIRYVDIASDDMAEVLTGLRAEFDHLDETPKTSTTLVVLPLGWQDFEDYLLLVDVAQQSLEHWGYEGCYQLASFHPDYLFDGEPSGAASHFTNRAPHPVIHIIREAEMEQALAHHADPESIPQTNIETAESLGKKALQAQLDACKHRD</sequence>
<protein>
    <recommendedName>
        <fullName evidence="3">DUF1415 domain-containing protein</fullName>
    </recommendedName>
</protein>
<dbReference type="EMBL" id="MJIC01000016">
    <property type="protein sequence ID" value="OFI32549.1"/>
    <property type="molecule type" value="Genomic_DNA"/>
</dbReference>
<dbReference type="Proteomes" id="UP000176037">
    <property type="component" value="Unassembled WGS sequence"/>
</dbReference>
<keyword evidence="2" id="KW-1185">Reference proteome</keyword>
<accession>A0A1E8F9F8</accession>
<organism evidence="1 2">
    <name type="scientific">Alteromonas lipolytica</name>
    <dbReference type="NCBI Taxonomy" id="1856405"/>
    <lineage>
        <taxon>Bacteria</taxon>
        <taxon>Pseudomonadati</taxon>
        <taxon>Pseudomonadota</taxon>
        <taxon>Gammaproteobacteria</taxon>
        <taxon>Alteromonadales</taxon>
        <taxon>Alteromonadaceae</taxon>
        <taxon>Alteromonas/Salinimonas group</taxon>
        <taxon>Alteromonas</taxon>
    </lineage>
</organism>
<evidence type="ECO:0000313" key="1">
    <source>
        <dbReference type="EMBL" id="OFI32549.1"/>
    </source>
</evidence>
<comment type="caution">
    <text evidence="1">The sequence shown here is derived from an EMBL/GenBank/DDBJ whole genome shotgun (WGS) entry which is preliminary data.</text>
</comment>